<dbReference type="Pfam" id="PF03381">
    <property type="entry name" value="CDC50"/>
    <property type="match status" value="1"/>
</dbReference>
<evidence type="ECO:0000256" key="1">
    <source>
        <dbReference type="ARBA" id="ARBA00004141"/>
    </source>
</evidence>
<keyword evidence="8" id="KW-1185">Reference proteome</keyword>
<keyword evidence="3 6" id="KW-0812">Transmembrane</keyword>
<proteinExistence type="inferred from homology"/>
<evidence type="ECO:0000256" key="3">
    <source>
        <dbReference type="ARBA" id="ARBA00022692"/>
    </source>
</evidence>
<dbReference type="AlphaFoldDB" id="R0MMN7"/>
<dbReference type="STRING" id="578461.R0MMN7"/>
<dbReference type="PANTHER" id="PTHR10926">
    <property type="entry name" value="CELL CYCLE CONTROL PROTEIN 50"/>
    <property type="match status" value="1"/>
</dbReference>
<dbReference type="GO" id="GO:0005783">
    <property type="term" value="C:endoplasmic reticulum"/>
    <property type="evidence" value="ECO:0007669"/>
    <property type="project" value="TreeGrafter"/>
</dbReference>
<dbReference type="OMA" id="ERFVNWI"/>
<dbReference type="PANTHER" id="PTHR10926:SF0">
    <property type="entry name" value="CDC50, ISOFORM A"/>
    <property type="match status" value="1"/>
</dbReference>
<name>R0MMN7_NOSB1</name>
<evidence type="ECO:0000256" key="2">
    <source>
        <dbReference type="ARBA" id="ARBA00009457"/>
    </source>
</evidence>
<gene>
    <name evidence="7" type="primary">MUG89</name>
    <name evidence="7" type="ORF">NBO_37g0008</name>
</gene>
<sequence>MRSFFKVCLINYALTLITPYPTFTTPSPIQMLQQVSDYFSQLKERIFSQEVKGHYSQKSYKSHAFFIFLLSLINILFGILFTIIYFRLFTSTYSYNTTTQIPIYLPQGNLNFYIQFDDFYQTHLRNSRSISNKQMEGKKDVESKITEPLDYRNNIPIYPAGILPNTFLRDEFEIENLIIEVNNISWSNDIKETQYTKEEVVPPPLWGDTYDSLPDLHNNERFINWIYTAPYFTFRKLWGRVNVPNSGIYLLKIKNTYEFGKKKVVFSETSWAGNKNYFLSLSMIISGIIGILISIIIYQKF</sequence>
<evidence type="ECO:0000256" key="4">
    <source>
        <dbReference type="ARBA" id="ARBA00022989"/>
    </source>
</evidence>
<dbReference type="InterPro" id="IPR005045">
    <property type="entry name" value="CDC50/LEM3_fam"/>
</dbReference>
<dbReference type="VEuPathDB" id="MicrosporidiaDB:NBO_37g0008"/>
<evidence type="ECO:0000313" key="7">
    <source>
        <dbReference type="EMBL" id="EOB14133.1"/>
    </source>
</evidence>
<dbReference type="Proteomes" id="UP000016927">
    <property type="component" value="Unassembled WGS sequence"/>
</dbReference>
<dbReference type="HOGENOM" id="CLU_090044_0_0_1"/>
<evidence type="ECO:0000256" key="6">
    <source>
        <dbReference type="SAM" id="Phobius"/>
    </source>
</evidence>
<accession>R0MMN7</accession>
<evidence type="ECO:0000256" key="5">
    <source>
        <dbReference type="ARBA" id="ARBA00023136"/>
    </source>
</evidence>
<feature type="transmembrane region" description="Helical" evidence="6">
    <location>
        <begin position="277"/>
        <end position="298"/>
    </location>
</feature>
<evidence type="ECO:0000313" key="8">
    <source>
        <dbReference type="Proteomes" id="UP000016927"/>
    </source>
</evidence>
<feature type="transmembrane region" description="Helical" evidence="6">
    <location>
        <begin position="64"/>
        <end position="86"/>
    </location>
</feature>
<comment type="subcellular location">
    <subcellularLocation>
        <location evidence="1">Membrane</location>
        <topology evidence="1">Multi-pass membrane protein</topology>
    </subcellularLocation>
</comment>
<protein>
    <submittedName>
        <fullName evidence="7">Meiotically up-regulated gene 89 protein</fullName>
    </submittedName>
</protein>
<reference evidence="7 8" key="1">
    <citation type="journal article" date="2013" name="BMC Genomics">
        <title>Comparative genomics of parasitic silkworm microsporidia reveal an association between genome expansion and host adaptation.</title>
        <authorList>
            <person name="Pan G."/>
            <person name="Xu J."/>
            <person name="Li T."/>
            <person name="Xia Q."/>
            <person name="Liu S.L."/>
            <person name="Zhang G."/>
            <person name="Li S."/>
            <person name="Li C."/>
            <person name="Liu H."/>
            <person name="Yang L."/>
            <person name="Liu T."/>
            <person name="Zhang X."/>
            <person name="Wu Z."/>
            <person name="Fan W."/>
            <person name="Dang X."/>
            <person name="Xiang H."/>
            <person name="Tao M."/>
            <person name="Li Y."/>
            <person name="Hu J."/>
            <person name="Li Z."/>
            <person name="Lin L."/>
            <person name="Luo J."/>
            <person name="Geng L."/>
            <person name="Wang L."/>
            <person name="Long M."/>
            <person name="Wan Y."/>
            <person name="He N."/>
            <person name="Zhang Z."/>
            <person name="Lu C."/>
            <person name="Keeling P.J."/>
            <person name="Wang J."/>
            <person name="Xiang Z."/>
            <person name="Zhou Z."/>
        </authorList>
    </citation>
    <scope>NUCLEOTIDE SEQUENCE [LARGE SCALE GENOMIC DNA]</scope>
    <source>
        <strain evidence="8">CQ1 / CVCC 102059</strain>
    </source>
</reference>
<dbReference type="GO" id="GO:0005886">
    <property type="term" value="C:plasma membrane"/>
    <property type="evidence" value="ECO:0007669"/>
    <property type="project" value="TreeGrafter"/>
</dbReference>
<keyword evidence="4 6" id="KW-1133">Transmembrane helix</keyword>
<organism evidence="7 8">
    <name type="scientific">Nosema bombycis (strain CQ1 / CVCC 102059)</name>
    <name type="common">Microsporidian parasite</name>
    <name type="synonym">Pebrine of silkworm</name>
    <dbReference type="NCBI Taxonomy" id="578461"/>
    <lineage>
        <taxon>Eukaryota</taxon>
        <taxon>Fungi</taxon>
        <taxon>Fungi incertae sedis</taxon>
        <taxon>Microsporidia</taxon>
        <taxon>Nosematidae</taxon>
        <taxon>Nosema</taxon>
    </lineage>
</organism>
<dbReference type="OrthoDB" id="340608at2759"/>
<keyword evidence="5 6" id="KW-0472">Membrane</keyword>
<comment type="similarity">
    <text evidence="2">Belongs to the CDC50/LEM3 family.</text>
</comment>
<dbReference type="GO" id="GO:0005794">
    <property type="term" value="C:Golgi apparatus"/>
    <property type="evidence" value="ECO:0007669"/>
    <property type="project" value="TreeGrafter"/>
</dbReference>
<dbReference type="EMBL" id="KB908945">
    <property type="protein sequence ID" value="EOB14133.1"/>
    <property type="molecule type" value="Genomic_DNA"/>
</dbReference>